<dbReference type="RefSeq" id="YP_009056038.1">
    <property type="nucleotide sequence ID" value="NC_024788.1"/>
</dbReference>
<name>A0A075M0J5_9CAUD</name>
<dbReference type="GeneID" id="20283260"/>
<sequence length="58" mass="7075">MKISDDVRYLQKELHDIIDKIHKETIKPFYLQDKYLIDCLYVQKWGLEDLIKDLMESC</sequence>
<protein>
    <submittedName>
        <fullName evidence="1">Uncharacterized protein</fullName>
    </submittedName>
</protein>
<reference evidence="2" key="1">
    <citation type="submission" date="2014-09" db="EMBL/GenBank/DDBJ databases">
        <title>Genomic characterization and comparison of seven Myoviridae bacteriophage infecting Bacillus thuringiensis.</title>
        <authorList>
            <person name="Sauder A.B."/>
            <person name="McKenzie Q.R."/>
            <person name="Temple L.M."/>
            <person name="Alexis B.K."/>
            <person name="Al-Atrache Z."/>
            <person name="Lewis L.O."/>
            <person name="Loesser-Casey K.E."/>
            <person name="Mitchell K.J."/>
        </authorList>
    </citation>
    <scope>NUCLEOTIDE SEQUENCE [LARGE SCALE GENOMIC DNA]</scope>
</reference>
<dbReference type="KEGG" id="vg:20283260"/>
<reference evidence="1 2" key="2">
    <citation type="journal article" date="2016" name="Virology (Lond)">
        <title>Genomic characterization and comparison of seven Myoviridae bacteriophage infecting Bacillus thuringiensis.</title>
        <authorList>
            <person name="Sauder A.B."/>
            <person name="Quinn M.R."/>
            <person name="Brouillette A."/>
            <person name="Caruso S."/>
            <person name="Cresawn S."/>
            <person name="Erill I."/>
            <person name="Lewis L."/>
            <person name="Loesser-Casey K."/>
            <person name="Pate M."/>
            <person name="Scott C."/>
            <person name="Stockwell S."/>
            <person name="Temple L."/>
        </authorList>
    </citation>
    <scope>NUCLEOTIDE SEQUENCE [LARGE SCALE GENOMIC DNA]</scope>
</reference>
<proteinExistence type="predicted"/>
<organism evidence="1 2">
    <name type="scientific">Bacillus phage Riley</name>
    <dbReference type="NCBI Taxonomy" id="1486662"/>
    <lineage>
        <taxon>Viruses</taxon>
        <taxon>Duplodnaviria</taxon>
        <taxon>Heunggongvirae</taxon>
        <taxon>Uroviricota</taxon>
        <taxon>Caudoviricetes</taxon>
        <taxon>Herelleviridae</taxon>
        <taxon>Bastillevirinae</taxon>
        <taxon>Bequatrovirus</taxon>
        <taxon>Bequatrovirus riley</taxon>
    </lineage>
</organism>
<keyword evidence="2" id="KW-1185">Reference proteome</keyword>
<dbReference type="Proteomes" id="UP000028561">
    <property type="component" value="Segment"/>
</dbReference>
<accession>A0A075M0J5</accession>
<evidence type="ECO:0000313" key="2">
    <source>
        <dbReference type="Proteomes" id="UP000028561"/>
    </source>
</evidence>
<dbReference type="EMBL" id="KJ489402">
    <property type="protein sequence ID" value="AIF72149.1"/>
    <property type="molecule type" value="Genomic_DNA"/>
</dbReference>
<evidence type="ECO:0000313" key="1">
    <source>
        <dbReference type="EMBL" id="AIF72149.1"/>
    </source>
</evidence>